<accession>F7ZKH3</accession>
<proteinExistence type="inferred from homology"/>
<organism evidence="5 6">
    <name type="scientific">Roseobacter litoralis (strain ATCC 49566 / DSM 6996 / JCM 21268 / NBRC 15278 / OCh 149)</name>
    <dbReference type="NCBI Taxonomy" id="391595"/>
    <lineage>
        <taxon>Bacteria</taxon>
        <taxon>Pseudomonadati</taxon>
        <taxon>Pseudomonadota</taxon>
        <taxon>Alphaproteobacteria</taxon>
        <taxon>Rhodobacterales</taxon>
        <taxon>Roseobacteraceae</taxon>
        <taxon>Roseobacter</taxon>
    </lineage>
</organism>
<feature type="active site" description="Proton donor" evidence="4">
    <location>
        <position position="197"/>
    </location>
</feature>
<dbReference type="SUPFAM" id="SSF63892">
    <property type="entry name" value="Pyridoxine 5'-phosphate synthase"/>
    <property type="match status" value="1"/>
</dbReference>
<feature type="binding site" evidence="4">
    <location>
        <position position="7"/>
    </location>
    <ligand>
        <name>3-amino-2-oxopropyl phosphate</name>
        <dbReference type="ChEBI" id="CHEBI:57279"/>
    </ligand>
</feature>
<dbReference type="CDD" id="cd00003">
    <property type="entry name" value="PNPsynthase"/>
    <property type="match status" value="1"/>
</dbReference>
<evidence type="ECO:0000256" key="2">
    <source>
        <dbReference type="ARBA" id="ARBA00022679"/>
    </source>
</evidence>
<dbReference type="STRING" id="391595.RLO149_c032310"/>
<dbReference type="GO" id="GO:0008615">
    <property type="term" value="P:pyridoxine biosynthetic process"/>
    <property type="evidence" value="ECO:0007669"/>
    <property type="project" value="UniProtKB-UniRule"/>
</dbReference>
<dbReference type="InterPro" id="IPR013785">
    <property type="entry name" value="Aldolase_TIM"/>
</dbReference>
<dbReference type="InterPro" id="IPR004569">
    <property type="entry name" value="PyrdxlP_synth_PdxJ"/>
</dbReference>
<feature type="active site" description="Proton acceptor" evidence="4">
    <location>
        <position position="43"/>
    </location>
</feature>
<feature type="binding site" evidence="4">
    <location>
        <position position="105"/>
    </location>
    <ligand>
        <name>1-deoxy-D-xylulose 5-phosphate</name>
        <dbReference type="ChEBI" id="CHEBI:57792"/>
    </ligand>
</feature>
<feature type="site" description="Transition state stabilizer" evidence="4">
    <location>
        <position position="156"/>
    </location>
</feature>
<feature type="active site" description="Proton acceptor" evidence="4">
    <location>
        <position position="75"/>
    </location>
</feature>
<comment type="subcellular location">
    <subcellularLocation>
        <location evidence="4">Cytoplasm</location>
    </subcellularLocation>
</comment>
<dbReference type="NCBIfam" id="NF003626">
    <property type="entry name" value="PRK05265.1-4"/>
    <property type="match status" value="1"/>
</dbReference>
<dbReference type="Gene3D" id="3.20.20.70">
    <property type="entry name" value="Aldolase class I"/>
    <property type="match status" value="1"/>
</dbReference>
<dbReference type="Proteomes" id="UP000001353">
    <property type="component" value="Chromosome"/>
</dbReference>
<comment type="catalytic activity">
    <reaction evidence="4">
        <text>3-amino-2-oxopropyl phosphate + 1-deoxy-D-xylulose 5-phosphate = pyridoxine 5'-phosphate + phosphate + 2 H2O + H(+)</text>
        <dbReference type="Rhea" id="RHEA:15265"/>
        <dbReference type="ChEBI" id="CHEBI:15377"/>
        <dbReference type="ChEBI" id="CHEBI:15378"/>
        <dbReference type="ChEBI" id="CHEBI:43474"/>
        <dbReference type="ChEBI" id="CHEBI:57279"/>
        <dbReference type="ChEBI" id="CHEBI:57792"/>
        <dbReference type="ChEBI" id="CHEBI:58589"/>
        <dbReference type="EC" id="2.6.99.2"/>
    </reaction>
</comment>
<gene>
    <name evidence="4" type="primary">pdxJ</name>
    <name evidence="5" type="ordered locus">RLO149_c032310</name>
</gene>
<sequence length="255" mass="27831">MTHLSVNVNVAALLRNRRDHAWPDIVGLGRTALQAGAFGITVHPRPDQRHIRPSDVWDLRTMLDAEFPDRELNVEGFPTSDFLALAHDVRADQITLVPDDPAQATSDHGWDFTAEKAFLMPIIADLKFNRHRVALFADPDATHMKAAAETGADRVELYTGPYGSAYDDPVAQTRALDRLEDAARAAANEGLGINAGHDLTVEGTARLVGRVPSIDEVSIGHALFCDALSHGMAETVRRYLVSCDGQMNPSTRDCS</sequence>
<feature type="binding site" evidence="4">
    <location>
        <position position="198"/>
    </location>
    <ligand>
        <name>3-amino-2-oxopropyl phosphate</name>
        <dbReference type="ChEBI" id="CHEBI:57279"/>
    </ligand>
</feature>
<dbReference type="Pfam" id="PF03740">
    <property type="entry name" value="PdxJ"/>
    <property type="match status" value="1"/>
</dbReference>
<keyword evidence="3 4" id="KW-0664">Pyridoxine biosynthesis</keyword>
<dbReference type="PANTHER" id="PTHR30456:SF0">
    <property type="entry name" value="PYRIDOXINE 5'-PHOSPHATE SYNTHASE"/>
    <property type="match status" value="1"/>
</dbReference>
<keyword evidence="1 4" id="KW-0963">Cytoplasm</keyword>
<keyword evidence="2 4" id="KW-0808">Transferase</keyword>
<comment type="function">
    <text evidence="4">Catalyzes the complicated ring closure reaction between the two acyclic compounds 1-deoxy-D-xylulose-5-phosphate (DXP) and 3-amino-2-oxopropyl phosphate (1-amino-acetone-3-phosphate or AAP) to form pyridoxine 5'-phosphate (PNP) and inorganic phosphate.</text>
</comment>
<evidence type="ECO:0000256" key="3">
    <source>
        <dbReference type="ARBA" id="ARBA00023096"/>
    </source>
</evidence>
<feature type="binding site" evidence="4">
    <location>
        <position position="45"/>
    </location>
    <ligand>
        <name>1-deoxy-D-xylulose 5-phosphate</name>
        <dbReference type="ChEBI" id="CHEBI:57792"/>
    </ligand>
</feature>
<dbReference type="PANTHER" id="PTHR30456">
    <property type="entry name" value="PYRIDOXINE 5'-PHOSPHATE SYNTHASE"/>
    <property type="match status" value="1"/>
</dbReference>
<dbReference type="eggNOG" id="COG0854">
    <property type="taxonomic scope" value="Bacteria"/>
</dbReference>
<evidence type="ECO:0000313" key="6">
    <source>
        <dbReference type="Proteomes" id="UP000001353"/>
    </source>
</evidence>
<dbReference type="HAMAP" id="MF_00279">
    <property type="entry name" value="PdxJ"/>
    <property type="match status" value="1"/>
</dbReference>
<name>F7ZKH3_ROSLO</name>
<comment type="subunit">
    <text evidence="4">Homooctamer; tetramer of dimers.</text>
</comment>
<dbReference type="UniPathway" id="UPA00244">
    <property type="reaction ID" value="UER00313"/>
</dbReference>
<dbReference type="GO" id="GO:0033856">
    <property type="term" value="F:pyridoxine 5'-phosphate synthase activity"/>
    <property type="evidence" value="ECO:0007669"/>
    <property type="project" value="UniProtKB-EC"/>
</dbReference>
<feature type="binding site" evidence="4">
    <location>
        <position position="18"/>
    </location>
    <ligand>
        <name>3-amino-2-oxopropyl phosphate</name>
        <dbReference type="ChEBI" id="CHEBI:57279"/>
    </ligand>
</feature>
<comment type="caution">
    <text evidence="4">Lacks conserved residue(s) required for the propagation of feature annotation.</text>
</comment>
<dbReference type="AlphaFoldDB" id="F7ZKH3"/>
<evidence type="ECO:0000256" key="1">
    <source>
        <dbReference type="ARBA" id="ARBA00022490"/>
    </source>
</evidence>
<evidence type="ECO:0000313" key="5">
    <source>
        <dbReference type="EMBL" id="AEI95187.1"/>
    </source>
</evidence>
<protein>
    <recommendedName>
        <fullName evidence="4">Pyridoxine 5'-phosphate synthase</fullName>
        <shortName evidence="4">PNP synthase</shortName>
        <ecNumber evidence="4">2.6.99.2</ecNumber>
    </recommendedName>
</protein>
<dbReference type="EC" id="2.6.99.2" evidence="4"/>
<keyword evidence="6" id="KW-1185">Reference proteome</keyword>
<dbReference type="OrthoDB" id="9806590at2"/>
<feature type="binding site" evidence="4">
    <location>
        <begin position="220"/>
        <end position="221"/>
    </location>
    <ligand>
        <name>3-amino-2-oxopropyl phosphate</name>
        <dbReference type="ChEBI" id="CHEBI:57279"/>
    </ligand>
</feature>
<evidence type="ECO:0000256" key="4">
    <source>
        <dbReference type="HAMAP-Rule" id="MF_00279"/>
    </source>
</evidence>
<comment type="similarity">
    <text evidence="4">Belongs to the PNP synthase family.</text>
</comment>
<dbReference type="KEGG" id="rli:RLO149_c032310"/>
<dbReference type="EMBL" id="CP002623">
    <property type="protein sequence ID" value="AEI95187.1"/>
    <property type="molecule type" value="Genomic_DNA"/>
</dbReference>
<dbReference type="GO" id="GO:0005829">
    <property type="term" value="C:cytosol"/>
    <property type="evidence" value="ECO:0007669"/>
    <property type="project" value="TreeGrafter"/>
</dbReference>
<dbReference type="InterPro" id="IPR036130">
    <property type="entry name" value="Pyridoxine-5'_phos_synth"/>
</dbReference>
<comment type="pathway">
    <text evidence="4">Cofactor biosynthesis; pyridoxine 5'-phosphate biosynthesis; pyridoxine 5'-phosphate from D-erythrose 4-phosphate: step 5/5.</text>
</comment>
<dbReference type="RefSeq" id="WP_013963097.1">
    <property type="nucleotide sequence ID" value="NC_015730.1"/>
</dbReference>
<reference evidence="5 6" key="1">
    <citation type="journal article" date="2011" name="BMC Genomics">
        <title>Comparative genome analysis and genome-guided physiological analysis of Roseobacter litoralis.</title>
        <authorList>
            <person name="Kalhoefer D."/>
            <person name="Thole S."/>
            <person name="Voget S."/>
            <person name="Lehmann R."/>
            <person name="Liesegang H."/>
            <person name="Wollher A."/>
            <person name="Daniel R."/>
            <person name="Simon M."/>
            <person name="Brinkhoff T."/>
        </authorList>
    </citation>
    <scope>NUCLEOTIDE SEQUENCE [LARGE SCALE GENOMIC DNA]</scope>
    <source>
        <strain evidence="6">ATCC 49566 / DSM 6996 / JCM 21268 / NBRC 15278 / OCh 149</strain>
    </source>
</reference>
<feature type="binding site" evidence="4">
    <location>
        <position position="50"/>
    </location>
    <ligand>
        <name>1-deoxy-D-xylulose 5-phosphate</name>
        <dbReference type="ChEBI" id="CHEBI:57792"/>
    </ligand>
</feature>
<dbReference type="HOGENOM" id="CLU_074563_1_0_5"/>